<dbReference type="Proteomes" id="UP000235507">
    <property type="component" value="Unassembled WGS sequence"/>
</dbReference>
<dbReference type="InterPro" id="IPR011009">
    <property type="entry name" value="Kinase-like_dom_sf"/>
</dbReference>
<name>A0A8T9AP18_9HYPH</name>
<sequence length="297" mass="32623">MTGVPVPPNVPAECRHAIIAAYPHLAGATFAVAGRGWHSLAVEVDGRHIFKFPQGEEAETALLREARLLGAVRPLVMTPVPDMRIHSGPPLFSMHGKLPGRTLEPADYAKLDDTARARLADDLALFFADLHAIDPCVMRAAGAEQVGWWDTQQDTLATVWPLLPPELRREAEAAIKAYHEVGPDPLGEVYGFFDAHGWNMAFDHDRLHLNGIFDFADSGFGPPHREFVQVSLIDPDLALRSMRAYEARSGNALDPRRVFLLAAAMRLSELAGAVETGEDVPMILDLAVGWLRQHAIR</sequence>
<dbReference type="InterPro" id="IPR002575">
    <property type="entry name" value="Aminoglycoside_PTrfase"/>
</dbReference>
<comment type="caution">
    <text evidence="2">The sequence shown here is derived from an EMBL/GenBank/DDBJ whole genome shotgun (WGS) entry which is preliminary data.</text>
</comment>
<protein>
    <submittedName>
        <fullName evidence="2">Aminoglycoside phosphotransferase family protein</fullName>
    </submittedName>
</protein>
<gene>
    <name evidence="2" type="ORF">C1D09_020835</name>
</gene>
<dbReference type="Gene3D" id="3.30.200.20">
    <property type="entry name" value="Phosphorylase Kinase, domain 1"/>
    <property type="match status" value="1"/>
</dbReference>
<evidence type="ECO:0000313" key="2">
    <source>
        <dbReference type="EMBL" id="TSE06152.1"/>
    </source>
</evidence>
<dbReference type="AlphaFoldDB" id="A0A8T9AP18"/>
<dbReference type="InterPro" id="IPR051678">
    <property type="entry name" value="AGP_Transferase"/>
</dbReference>
<keyword evidence="3" id="KW-1185">Reference proteome</keyword>
<accession>A0A8T9AP18</accession>
<dbReference type="PANTHER" id="PTHR21310:SF15">
    <property type="entry name" value="AMINOGLYCOSIDE PHOSPHOTRANSFERASE DOMAIN-CONTAINING PROTEIN"/>
    <property type="match status" value="1"/>
</dbReference>
<evidence type="ECO:0000313" key="3">
    <source>
        <dbReference type="Proteomes" id="UP000235507"/>
    </source>
</evidence>
<dbReference type="Gene3D" id="3.90.1200.10">
    <property type="match status" value="1"/>
</dbReference>
<dbReference type="Pfam" id="PF01636">
    <property type="entry name" value="APH"/>
    <property type="match status" value="1"/>
</dbReference>
<evidence type="ECO:0000259" key="1">
    <source>
        <dbReference type="Pfam" id="PF01636"/>
    </source>
</evidence>
<dbReference type="EMBL" id="PNOT02000239">
    <property type="protein sequence ID" value="TSE06152.1"/>
    <property type="molecule type" value="Genomic_DNA"/>
</dbReference>
<dbReference type="SUPFAM" id="SSF56112">
    <property type="entry name" value="Protein kinase-like (PK-like)"/>
    <property type="match status" value="1"/>
</dbReference>
<reference evidence="2" key="1">
    <citation type="submission" date="2019-07" db="EMBL/GenBank/DDBJ databases">
        <title>Mesorhizobum intechiensis sp. nov. isolated from nodules of Lotus tenuis growing in lowlands of the Flooding Pampa, Argentina.</title>
        <authorList>
            <person name="Estrella M.J."/>
            <person name="Torres Tejerizo G.A."/>
            <person name="Cumpa Velazquez L.M."/>
            <person name="Fontana F."/>
            <person name="Hansen L."/>
            <person name="Pistorio M."/>
            <person name="Sannazzaro A.I."/>
        </authorList>
    </citation>
    <scope>NUCLEOTIDE SEQUENCE</scope>
    <source>
        <strain evidence="2">BD68</strain>
    </source>
</reference>
<dbReference type="OrthoDB" id="1550312at2"/>
<proteinExistence type="predicted"/>
<organism evidence="2 3">
    <name type="scientific">Mesorhizobium intechi</name>
    <dbReference type="NCBI Taxonomy" id="537601"/>
    <lineage>
        <taxon>Bacteria</taxon>
        <taxon>Pseudomonadati</taxon>
        <taxon>Pseudomonadota</taxon>
        <taxon>Alphaproteobacteria</taxon>
        <taxon>Hyphomicrobiales</taxon>
        <taxon>Phyllobacteriaceae</taxon>
        <taxon>Mesorhizobium</taxon>
    </lineage>
</organism>
<dbReference type="PANTHER" id="PTHR21310">
    <property type="entry name" value="AMINOGLYCOSIDE PHOSPHOTRANSFERASE-RELATED-RELATED"/>
    <property type="match status" value="1"/>
</dbReference>
<feature type="domain" description="Aminoglycoside phosphotransferase" evidence="1">
    <location>
        <begin position="34"/>
        <end position="246"/>
    </location>
</feature>